<proteinExistence type="predicted"/>
<dbReference type="SUPFAM" id="SSF50978">
    <property type="entry name" value="WD40 repeat-like"/>
    <property type="match status" value="1"/>
</dbReference>
<dbReference type="GO" id="GO:0080008">
    <property type="term" value="C:Cul4-RING E3 ubiquitin ligase complex"/>
    <property type="evidence" value="ECO:0007669"/>
    <property type="project" value="TreeGrafter"/>
</dbReference>
<evidence type="ECO:0000256" key="2">
    <source>
        <dbReference type="ARBA" id="ARBA00022737"/>
    </source>
</evidence>
<dbReference type="PROSITE" id="PS50082">
    <property type="entry name" value="WD_REPEATS_2"/>
    <property type="match status" value="1"/>
</dbReference>
<dbReference type="GO" id="GO:0045717">
    <property type="term" value="P:negative regulation of fatty acid biosynthetic process"/>
    <property type="evidence" value="ECO:0007669"/>
    <property type="project" value="TreeGrafter"/>
</dbReference>
<dbReference type="PANTHER" id="PTHR15574">
    <property type="entry name" value="WD REPEAT DOMAIN-CONTAINING FAMILY"/>
    <property type="match status" value="1"/>
</dbReference>
<keyword evidence="5" id="KW-1185">Reference proteome</keyword>
<evidence type="ECO:0000313" key="4">
    <source>
        <dbReference type="EMBL" id="RZC56011.1"/>
    </source>
</evidence>
<protein>
    <submittedName>
        <fullName evidence="4">Uncharacterized protein</fullName>
    </submittedName>
</protein>
<dbReference type="PROSITE" id="PS50294">
    <property type="entry name" value="WD_REPEATS_REGION"/>
    <property type="match status" value="1"/>
</dbReference>
<dbReference type="InterPro" id="IPR001680">
    <property type="entry name" value="WD40_rpt"/>
</dbReference>
<feature type="repeat" description="WD" evidence="3">
    <location>
        <begin position="28"/>
        <end position="69"/>
    </location>
</feature>
<dbReference type="PANTHER" id="PTHR15574:SF40">
    <property type="entry name" value="WD AND TETRATRICOPEPTIDE REPEATS PROTEIN 1"/>
    <property type="match status" value="1"/>
</dbReference>
<gene>
    <name evidence="4" type="ORF">C5167_014865</name>
</gene>
<evidence type="ECO:0000313" key="5">
    <source>
        <dbReference type="Proteomes" id="UP000316621"/>
    </source>
</evidence>
<dbReference type="InterPro" id="IPR015943">
    <property type="entry name" value="WD40/YVTN_repeat-like_dom_sf"/>
</dbReference>
<keyword evidence="2" id="KW-0677">Repeat</keyword>
<dbReference type="STRING" id="3469.A0A4Y7J7W0"/>
<dbReference type="Gene3D" id="2.130.10.10">
    <property type="entry name" value="YVTN repeat-like/Quinoprotein amine dehydrogenase"/>
    <property type="match status" value="1"/>
</dbReference>
<dbReference type="AlphaFoldDB" id="A0A4Y7J7W0"/>
<dbReference type="Proteomes" id="UP000316621">
    <property type="component" value="Chromosome 3"/>
</dbReference>
<evidence type="ECO:0000256" key="3">
    <source>
        <dbReference type="PROSITE-ProRule" id="PRU00221"/>
    </source>
</evidence>
<keyword evidence="1 3" id="KW-0853">WD repeat</keyword>
<dbReference type="InterPro" id="IPR045151">
    <property type="entry name" value="DCAF8"/>
</dbReference>
<dbReference type="Pfam" id="PF00400">
    <property type="entry name" value="WD40"/>
    <property type="match status" value="1"/>
</dbReference>
<sequence length="191" mass="21081">MDQEGVTKLQVVAASGGAEYGCELQVLPMGHQGCVNNLAWYSSRSLLVSGSDDALINIWSYSSWKLLHSIESGHSANIFCAEFVPETCDELVVSRAGDAEVRQFNLSLLTTGKPGDNGIEPSALFQCHSRRVKKLAKYQLFCKLKLGTLMLYGVRVKMELCGSMTSGRVHLVLQMDHLTKNVVVFYISSRF</sequence>
<evidence type="ECO:0000256" key="1">
    <source>
        <dbReference type="ARBA" id="ARBA00022574"/>
    </source>
</evidence>
<reference evidence="4 5" key="1">
    <citation type="journal article" date="2018" name="Science">
        <title>The opium poppy genome and morphinan production.</title>
        <authorList>
            <person name="Guo L."/>
            <person name="Winzer T."/>
            <person name="Yang X."/>
            <person name="Li Y."/>
            <person name="Ning Z."/>
            <person name="He Z."/>
            <person name="Teodor R."/>
            <person name="Lu Y."/>
            <person name="Bowser T.A."/>
            <person name="Graham I.A."/>
            <person name="Ye K."/>
        </authorList>
    </citation>
    <scope>NUCLEOTIDE SEQUENCE [LARGE SCALE GENOMIC DNA]</scope>
    <source>
        <strain evidence="5">cv. HN1</strain>
        <tissue evidence="4">Leaves</tissue>
    </source>
</reference>
<name>A0A4Y7J7W0_PAPSO</name>
<dbReference type="InterPro" id="IPR036322">
    <property type="entry name" value="WD40_repeat_dom_sf"/>
</dbReference>
<organism evidence="4 5">
    <name type="scientific">Papaver somniferum</name>
    <name type="common">Opium poppy</name>
    <dbReference type="NCBI Taxonomy" id="3469"/>
    <lineage>
        <taxon>Eukaryota</taxon>
        <taxon>Viridiplantae</taxon>
        <taxon>Streptophyta</taxon>
        <taxon>Embryophyta</taxon>
        <taxon>Tracheophyta</taxon>
        <taxon>Spermatophyta</taxon>
        <taxon>Magnoliopsida</taxon>
        <taxon>Ranunculales</taxon>
        <taxon>Papaveraceae</taxon>
        <taxon>Papaveroideae</taxon>
        <taxon>Papaver</taxon>
    </lineage>
</organism>
<dbReference type="SMART" id="SM00320">
    <property type="entry name" value="WD40"/>
    <property type="match status" value="2"/>
</dbReference>
<dbReference type="EMBL" id="CM010717">
    <property type="protein sequence ID" value="RZC56011.1"/>
    <property type="molecule type" value="Genomic_DNA"/>
</dbReference>
<accession>A0A4Y7J7W0</accession>
<dbReference type="GO" id="GO:0005737">
    <property type="term" value="C:cytoplasm"/>
    <property type="evidence" value="ECO:0007669"/>
    <property type="project" value="TreeGrafter"/>
</dbReference>
<dbReference type="Gramene" id="RZC56011">
    <property type="protein sequence ID" value="RZC56011"/>
    <property type="gene ID" value="C5167_014865"/>
</dbReference>